<dbReference type="InterPro" id="IPR002219">
    <property type="entry name" value="PKC_DAG/PE"/>
</dbReference>
<keyword evidence="7" id="KW-1185">Reference proteome</keyword>
<dbReference type="eggNOG" id="ENOG502QU43">
    <property type="taxonomic scope" value="Eukaryota"/>
</dbReference>
<dbReference type="InterPro" id="IPR004146">
    <property type="entry name" value="DC1"/>
</dbReference>
<evidence type="ECO:0000313" key="6">
    <source>
        <dbReference type="EnsemblPlants" id="MELO3C021639.2.1"/>
    </source>
</evidence>
<dbReference type="OrthoDB" id="1841377at2759"/>
<dbReference type="InterPro" id="IPR046349">
    <property type="entry name" value="C1-like_sf"/>
</dbReference>
<evidence type="ECO:0000256" key="2">
    <source>
        <dbReference type="ARBA" id="ARBA00022737"/>
    </source>
</evidence>
<protein>
    <submittedName>
        <fullName evidence="8">Uncharacterized protein LOC103498191</fullName>
    </submittedName>
</protein>
<dbReference type="Proteomes" id="UP001652600">
    <property type="component" value="Chromosome 9"/>
</dbReference>
<keyword evidence="2" id="KW-0677">Repeat</keyword>
<dbReference type="PANTHER" id="PTHR46477">
    <property type="entry name" value="CYSTEINE/HISTIDINE-RICH C1 DOMAIN FAMILY PROTEIN"/>
    <property type="match status" value="1"/>
</dbReference>
<evidence type="ECO:0000256" key="3">
    <source>
        <dbReference type="ARBA" id="ARBA00022771"/>
    </source>
</evidence>
<sequence>MSVRPEIVLRNHPSHPWHRLELKNYVEPYTCDGCKEKGFGPRYRCGRCDFDLHQACTYTSLRLSSHDYFPGSKFKFLRNPPKPCHPECIIRCDACRKTIKGYVFHCKEDDIDLHPCCRNLKQSYQIEDVKFKLHRKMREKCMWCNRKNLKDGGNDNGWSYVSKCDNYHVHVACVTEMVLKEWYNYNSNNNRHSGGASSSSSSSGSIRVMKGTTTASQSLTVKLKVQEIQARGRWDGRAKETFWRIIKIISKIVVSTVIEDPTMIIASFLFGP</sequence>
<dbReference type="RefSeq" id="XP_008458931.1">
    <property type="nucleotide sequence ID" value="XM_008460709.2"/>
</dbReference>
<keyword evidence="1" id="KW-0479">Metal-binding</keyword>
<keyword evidence="4" id="KW-0862">Zinc</keyword>
<evidence type="ECO:0000313" key="8">
    <source>
        <dbReference type="RefSeq" id="XP_008458931.1"/>
    </source>
</evidence>
<organism evidence="7 8">
    <name type="scientific">Cucumis melo</name>
    <name type="common">Muskmelon</name>
    <dbReference type="NCBI Taxonomy" id="3656"/>
    <lineage>
        <taxon>Eukaryota</taxon>
        <taxon>Viridiplantae</taxon>
        <taxon>Streptophyta</taxon>
        <taxon>Embryophyta</taxon>
        <taxon>Tracheophyta</taxon>
        <taxon>Spermatophyta</taxon>
        <taxon>Magnoliopsida</taxon>
        <taxon>eudicotyledons</taxon>
        <taxon>Gunneridae</taxon>
        <taxon>Pentapetalae</taxon>
        <taxon>rosids</taxon>
        <taxon>fabids</taxon>
        <taxon>Cucurbitales</taxon>
        <taxon>Cucurbitaceae</taxon>
        <taxon>Benincaseae</taxon>
        <taxon>Cucumis</taxon>
    </lineage>
</organism>
<dbReference type="SUPFAM" id="SSF57889">
    <property type="entry name" value="Cysteine-rich domain"/>
    <property type="match status" value="1"/>
</dbReference>
<dbReference type="InterPro" id="IPR043145">
    <property type="entry name" value="Znf_ZZ_sf"/>
</dbReference>
<dbReference type="Gene3D" id="3.30.60.90">
    <property type="match status" value="1"/>
</dbReference>
<feature type="domain" description="Phorbol-ester/DAG-type" evidence="5">
    <location>
        <begin position="17"/>
        <end position="64"/>
    </location>
</feature>
<reference evidence="8" key="2">
    <citation type="submission" date="2025-04" db="UniProtKB">
        <authorList>
            <consortium name="RefSeq"/>
        </authorList>
    </citation>
    <scope>IDENTIFICATION</scope>
</reference>
<dbReference type="InParanoid" id="A0A1S3C952"/>
<dbReference type="PROSITE" id="PS50081">
    <property type="entry name" value="ZF_DAG_PE_2"/>
    <property type="match status" value="1"/>
</dbReference>
<reference evidence="6" key="1">
    <citation type="submission" date="2023-03" db="UniProtKB">
        <authorList>
            <consortium name="EnsemblPlants"/>
        </authorList>
    </citation>
    <scope>IDENTIFICATION</scope>
</reference>
<dbReference type="PANTHER" id="PTHR46477:SF5">
    <property type="entry name" value="PHORBOL-ESTER_DAG-TYPE DOMAIN-CONTAINING PROTEIN"/>
    <property type="match status" value="1"/>
</dbReference>
<accession>A0A1S3C952</accession>
<dbReference type="Gramene" id="MELO3C021639.2.1">
    <property type="protein sequence ID" value="MELO3C021639.2.1"/>
    <property type="gene ID" value="MELO3C021639.2"/>
</dbReference>
<evidence type="ECO:0000256" key="4">
    <source>
        <dbReference type="ARBA" id="ARBA00022833"/>
    </source>
</evidence>
<proteinExistence type="predicted"/>
<gene>
    <name evidence="8" type="primary">LOC103498191</name>
    <name evidence="6" type="synonym">103498191</name>
</gene>
<evidence type="ECO:0000259" key="5">
    <source>
        <dbReference type="PROSITE" id="PS50081"/>
    </source>
</evidence>
<keyword evidence="3" id="KW-0863">Zinc-finger</keyword>
<evidence type="ECO:0000256" key="1">
    <source>
        <dbReference type="ARBA" id="ARBA00022723"/>
    </source>
</evidence>
<name>A0A1S3C952_CUCME</name>
<dbReference type="EnsemblPlants" id="MELO3C021639.2.1">
    <property type="protein sequence ID" value="MELO3C021639.2.1"/>
    <property type="gene ID" value="MELO3C021639.2"/>
</dbReference>
<dbReference type="GeneID" id="103498191"/>
<dbReference type="AlphaFoldDB" id="A0A1S3C952"/>
<dbReference type="GO" id="GO:0008270">
    <property type="term" value="F:zinc ion binding"/>
    <property type="evidence" value="ECO:0007669"/>
    <property type="project" value="UniProtKB-KW"/>
</dbReference>
<dbReference type="KEGG" id="cmo:103498191"/>
<evidence type="ECO:0000313" key="7">
    <source>
        <dbReference type="Proteomes" id="UP001652600"/>
    </source>
</evidence>
<dbReference type="Pfam" id="PF03107">
    <property type="entry name" value="C1_2"/>
    <property type="match status" value="1"/>
</dbReference>